<evidence type="ECO:0000256" key="13">
    <source>
        <dbReference type="ARBA" id="ARBA00048173"/>
    </source>
</evidence>
<evidence type="ECO:0000256" key="8">
    <source>
        <dbReference type="ARBA" id="ARBA00022884"/>
    </source>
</evidence>
<keyword evidence="18" id="KW-1185">Reference proteome</keyword>
<evidence type="ECO:0000259" key="16">
    <source>
        <dbReference type="PROSITE" id="PS50994"/>
    </source>
</evidence>
<accession>A0A9Q3E432</accession>
<evidence type="ECO:0000256" key="10">
    <source>
        <dbReference type="ARBA" id="ARBA00022918"/>
    </source>
</evidence>
<keyword evidence="3" id="KW-0540">Nuclease</keyword>
<dbReference type="Pfam" id="PF00665">
    <property type="entry name" value="rve"/>
    <property type="match status" value="1"/>
</dbReference>
<evidence type="ECO:0000256" key="15">
    <source>
        <dbReference type="SAM" id="MobiDB-lite"/>
    </source>
</evidence>
<dbReference type="SUPFAM" id="SSF53098">
    <property type="entry name" value="Ribonuclease H-like"/>
    <property type="match status" value="1"/>
</dbReference>
<feature type="compositionally biased region" description="Low complexity" evidence="15">
    <location>
        <begin position="286"/>
        <end position="298"/>
    </location>
</feature>
<dbReference type="Pfam" id="PF25597">
    <property type="entry name" value="SH3_retrovirus"/>
    <property type="match status" value="1"/>
</dbReference>
<dbReference type="PROSITE" id="PS50994">
    <property type="entry name" value="INTEGRASE"/>
    <property type="match status" value="1"/>
</dbReference>
<evidence type="ECO:0000256" key="12">
    <source>
        <dbReference type="ARBA" id="ARBA00023172"/>
    </source>
</evidence>
<dbReference type="GO" id="GO:0015074">
    <property type="term" value="P:DNA integration"/>
    <property type="evidence" value="ECO:0007669"/>
    <property type="project" value="UniProtKB-KW"/>
</dbReference>
<keyword evidence="12" id="KW-0233">DNA recombination</keyword>
<evidence type="ECO:0000256" key="6">
    <source>
        <dbReference type="ARBA" id="ARBA00022801"/>
    </source>
</evidence>
<evidence type="ECO:0000256" key="1">
    <source>
        <dbReference type="ARBA" id="ARBA00022578"/>
    </source>
</evidence>
<dbReference type="InterPro" id="IPR039537">
    <property type="entry name" value="Retrotran_Ty1/copia-like"/>
</dbReference>
<name>A0A9Q3E432_9BASI</name>
<dbReference type="GO" id="GO:0032196">
    <property type="term" value="P:transposition"/>
    <property type="evidence" value="ECO:0007669"/>
    <property type="project" value="UniProtKB-KW"/>
</dbReference>
<dbReference type="AlphaFoldDB" id="A0A9Q3E432"/>
<feature type="region of interest" description="Disordered" evidence="15">
    <location>
        <begin position="275"/>
        <end position="298"/>
    </location>
</feature>
<dbReference type="OrthoDB" id="3243429at2759"/>
<keyword evidence="4" id="KW-0479">Metal-binding</keyword>
<evidence type="ECO:0000256" key="14">
    <source>
        <dbReference type="ARBA" id="ARBA00049244"/>
    </source>
</evidence>
<evidence type="ECO:0000256" key="7">
    <source>
        <dbReference type="ARBA" id="ARBA00022842"/>
    </source>
</evidence>
<keyword evidence="11" id="KW-0239">DNA-directed DNA polymerase</keyword>
<keyword evidence="2" id="KW-0548">Nucleotidyltransferase</keyword>
<dbReference type="EMBL" id="AVOT02021848">
    <property type="protein sequence ID" value="MBW0510932.1"/>
    <property type="molecule type" value="Genomic_DNA"/>
</dbReference>
<dbReference type="PANTHER" id="PTHR42648:SF11">
    <property type="entry name" value="TRANSPOSON TY4-P GAG-POL POLYPROTEIN"/>
    <property type="match status" value="1"/>
</dbReference>
<dbReference type="InterPro" id="IPR036397">
    <property type="entry name" value="RNaseH_sf"/>
</dbReference>
<comment type="caution">
    <text evidence="17">The sequence shown here is derived from an EMBL/GenBank/DDBJ whole genome shotgun (WGS) entry which is preliminary data.</text>
</comment>
<evidence type="ECO:0000313" key="17">
    <source>
        <dbReference type="EMBL" id="MBW0510932.1"/>
    </source>
</evidence>
<gene>
    <name evidence="17" type="ORF">O181_050647</name>
</gene>
<feature type="compositionally biased region" description="Polar residues" evidence="15">
    <location>
        <begin position="275"/>
        <end position="285"/>
    </location>
</feature>
<evidence type="ECO:0000256" key="2">
    <source>
        <dbReference type="ARBA" id="ARBA00022695"/>
    </source>
</evidence>
<dbReference type="GO" id="GO:0016787">
    <property type="term" value="F:hydrolase activity"/>
    <property type="evidence" value="ECO:0007669"/>
    <property type="project" value="UniProtKB-KW"/>
</dbReference>
<evidence type="ECO:0000256" key="5">
    <source>
        <dbReference type="ARBA" id="ARBA00022759"/>
    </source>
</evidence>
<dbReference type="InterPro" id="IPR057670">
    <property type="entry name" value="SH3_retrovirus"/>
</dbReference>
<evidence type="ECO:0000256" key="11">
    <source>
        <dbReference type="ARBA" id="ARBA00022932"/>
    </source>
</evidence>
<keyword evidence="5" id="KW-0255">Endonuclease</keyword>
<evidence type="ECO:0000256" key="4">
    <source>
        <dbReference type="ARBA" id="ARBA00022723"/>
    </source>
</evidence>
<keyword evidence="11" id="KW-0808">Transferase</keyword>
<dbReference type="GO" id="GO:0003723">
    <property type="term" value="F:RNA binding"/>
    <property type="evidence" value="ECO:0007669"/>
    <property type="project" value="UniProtKB-KW"/>
</dbReference>
<keyword evidence="8" id="KW-0694">RNA-binding</keyword>
<sequence length="346" mass="39163">MQCVDMDLSGRITPETAGGAQYYFKITDQFSHFKSIFLLKTKSEALVHFQNYCRQVFSLFGSYPINVVMDNGGEFVSNSFRNYFKKLGIITHYTARYTPKQNPVAERGNRSTSEKARALLSHASLPNVLWGEAVVSAVLYENLTPTRHHKKSAYKLWYGRCFNYSCLRVFGCKAFVNIPKAKRLGKFSDTAKKGILGGYQVGQNNWRILFPEMKVIYSHNVIFHETVFPGRSFFNSNKSASTFDLFPLPMCENSLDENKVSSMNLLEQSQILPSNSSHESNTEICSTTTSSRQVVSRTSSRRPGWDIVLALVGQKAPKDISSDINLDNVITEKKVGKEMLFMLLMN</sequence>
<dbReference type="Proteomes" id="UP000765509">
    <property type="component" value="Unassembled WGS sequence"/>
</dbReference>
<evidence type="ECO:0000256" key="9">
    <source>
        <dbReference type="ARBA" id="ARBA00022908"/>
    </source>
</evidence>
<dbReference type="GO" id="GO:0004519">
    <property type="term" value="F:endonuclease activity"/>
    <property type="evidence" value="ECO:0007669"/>
    <property type="project" value="UniProtKB-KW"/>
</dbReference>
<evidence type="ECO:0000313" key="18">
    <source>
        <dbReference type="Proteomes" id="UP000765509"/>
    </source>
</evidence>
<comment type="catalytic activity">
    <reaction evidence="13">
        <text>DNA(n) + a 2'-deoxyribonucleoside 5'-triphosphate = DNA(n+1) + diphosphate</text>
        <dbReference type="Rhea" id="RHEA:22508"/>
        <dbReference type="Rhea" id="RHEA-COMP:17339"/>
        <dbReference type="Rhea" id="RHEA-COMP:17340"/>
        <dbReference type="ChEBI" id="CHEBI:33019"/>
        <dbReference type="ChEBI" id="CHEBI:61560"/>
        <dbReference type="ChEBI" id="CHEBI:173112"/>
        <dbReference type="EC" id="2.7.7.49"/>
    </reaction>
</comment>
<feature type="domain" description="Integrase catalytic" evidence="16">
    <location>
        <begin position="1"/>
        <end position="148"/>
    </location>
</feature>
<dbReference type="Gene3D" id="3.30.420.10">
    <property type="entry name" value="Ribonuclease H-like superfamily/Ribonuclease H"/>
    <property type="match status" value="1"/>
</dbReference>
<dbReference type="InterPro" id="IPR012337">
    <property type="entry name" value="RNaseH-like_sf"/>
</dbReference>
<dbReference type="GO" id="GO:0006310">
    <property type="term" value="P:DNA recombination"/>
    <property type="evidence" value="ECO:0007669"/>
    <property type="project" value="UniProtKB-KW"/>
</dbReference>
<organism evidence="17 18">
    <name type="scientific">Austropuccinia psidii MF-1</name>
    <dbReference type="NCBI Taxonomy" id="1389203"/>
    <lineage>
        <taxon>Eukaryota</taxon>
        <taxon>Fungi</taxon>
        <taxon>Dikarya</taxon>
        <taxon>Basidiomycota</taxon>
        <taxon>Pucciniomycotina</taxon>
        <taxon>Pucciniomycetes</taxon>
        <taxon>Pucciniales</taxon>
        <taxon>Sphaerophragmiaceae</taxon>
        <taxon>Austropuccinia</taxon>
    </lineage>
</organism>
<dbReference type="GO" id="GO:0003964">
    <property type="term" value="F:RNA-directed DNA polymerase activity"/>
    <property type="evidence" value="ECO:0007669"/>
    <property type="project" value="UniProtKB-KW"/>
</dbReference>
<dbReference type="PANTHER" id="PTHR42648">
    <property type="entry name" value="TRANSPOSASE, PUTATIVE-RELATED"/>
    <property type="match status" value="1"/>
</dbReference>
<keyword evidence="10" id="KW-0695">RNA-directed DNA polymerase</keyword>
<comment type="catalytic activity">
    <reaction evidence="14">
        <text>DNA(n) + a 2'-deoxyribonucleoside 5'-triphosphate = DNA(n+1) + diphosphate</text>
        <dbReference type="Rhea" id="RHEA:22508"/>
        <dbReference type="Rhea" id="RHEA-COMP:17339"/>
        <dbReference type="Rhea" id="RHEA-COMP:17340"/>
        <dbReference type="ChEBI" id="CHEBI:33019"/>
        <dbReference type="ChEBI" id="CHEBI:61560"/>
        <dbReference type="ChEBI" id="CHEBI:173112"/>
        <dbReference type="EC" id="2.7.7.7"/>
    </reaction>
</comment>
<dbReference type="GO" id="GO:0005634">
    <property type="term" value="C:nucleus"/>
    <property type="evidence" value="ECO:0007669"/>
    <property type="project" value="UniProtKB-ARBA"/>
</dbReference>
<keyword evidence="9" id="KW-0229">DNA integration</keyword>
<dbReference type="GO" id="GO:0046872">
    <property type="term" value="F:metal ion binding"/>
    <property type="evidence" value="ECO:0007669"/>
    <property type="project" value="UniProtKB-KW"/>
</dbReference>
<keyword evidence="6" id="KW-0378">Hydrolase</keyword>
<dbReference type="GO" id="GO:0003887">
    <property type="term" value="F:DNA-directed DNA polymerase activity"/>
    <property type="evidence" value="ECO:0007669"/>
    <property type="project" value="UniProtKB-KW"/>
</dbReference>
<proteinExistence type="predicted"/>
<evidence type="ECO:0000256" key="3">
    <source>
        <dbReference type="ARBA" id="ARBA00022722"/>
    </source>
</evidence>
<dbReference type="InterPro" id="IPR001584">
    <property type="entry name" value="Integrase_cat-core"/>
</dbReference>
<reference evidence="17" key="1">
    <citation type="submission" date="2021-03" db="EMBL/GenBank/DDBJ databases">
        <title>Draft genome sequence of rust myrtle Austropuccinia psidii MF-1, a brazilian biotype.</title>
        <authorList>
            <person name="Quecine M.C."/>
            <person name="Pachon D.M.R."/>
            <person name="Bonatelli M.L."/>
            <person name="Correr F.H."/>
            <person name="Franceschini L.M."/>
            <person name="Leite T.F."/>
            <person name="Margarido G.R.A."/>
            <person name="Almeida C.A."/>
            <person name="Ferrarezi J.A."/>
            <person name="Labate C.A."/>
        </authorList>
    </citation>
    <scope>NUCLEOTIDE SEQUENCE</scope>
    <source>
        <strain evidence="17">MF-1</strain>
    </source>
</reference>
<protein>
    <recommendedName>
        <fullName evidence="16">Integrase catalytic domain-containing protein</fullName>
    </recommendedName>
</protein>
<keyword evidence="7" id="KW-0460">Magnesium</keyword>
<keyword evidence="1" id="KW-0815">Transposition</keyword>